<sequence>MIETGKRAFTQFRPAQPLSRILSWWWSAAFVSAIQWFRSFWTSASVTEVMAVPTLKWLLTLGLISLIFLVFFVAVCGEEAPTESRSIAALLTLSHWSTSAPRPPAPCIASPCRVETHRVSAISEVGTVACGRAGAVGPGLRRALGSLIISPILTLW</sequence>
<evidence type="ECO:0000313" key="2">
    <source>
        <dbReference type="EMBL" id="KAF6427866.1"/>
    </source>
</evidence>
<evidence type="ECO:0000256" key="1">
    <source>
        <dbReference type="SAM" id="Phobius"/>
    </source>
</evidence>
<keyword evidence="3" id="KW-1185">Reference proteome</keyword>
<feature type="transmembrane region" description="Helical" evidence="1">
    <location>
        <begin position="21"/>
        <end position="37"/>
    </location>
</feature>
<accession>A0A7J8DXT4</accession>
<keyword evidence="1" id="KW-0812">Transmembrane</keyword>
<dbReference type="Proteomes" id="UP000593571">
    <property type="component" value="Unassembled WGS sequence"/>
</dbReference>
<proteinExistence type="predicted"/>
<keyword evidence="1" id="KW-0472">Membrane</keyword>
<dbReference type="AlphaFoldDB" id="A0A7J8DXT4"/>
<gene>
    <name evidence="2" type="ORF">HJG63_008350</name>
</gene>
<reference evidence="2 3" key="1">
    <citation type="journal article" date="2020" name="Nature">
        <title>Six reference-quality genomes reveal evolution of bat adaptations.</title>
        <authorList>
            <person name="Jebb D."/>
            <person name="Huang Z."/>
            <person name="Pippel M."/>
            <person name="Hughes G.M."/>
            <person name="Lavrichenko K."/>
            <person name="Devanna P."/>
            <person name="Winkler S."/>
            <person name="Jermiin L.S."/>
            <person name="Skirmuntt E.C."/>
            <person name="Katzourakis A."/>
            <person name="Burkitt-Gray L."/>
            <person name="Ray D.A."/>
            <person name="Sullivan K.A.M."/>
            <person name="Roscito J.G."/>
            <person name="Kirilenko B.M."/>
            <person name="Davalos L.M."/>
            <person name="Corthals A.P."/>
            <person name="Power M.L."/>
            <person name="Jones G."/>
            <person name="Ransome R.D."/>
            <person name="Dechmann D.K.N."/>
            <person name="Locatelli A.G."/>
            <person name="Puechmaille S.J."/>
            <person name="Fedrigo O."/>
            <person name="Jarvis E.D."/>
            <person name="Hiller M."/>
            <person name="Vernes S.C."/>
            <person name="Myers E.W."/>
            <person name="Teeling E.C."/>
        </authorList>
    </citation>
    <scope>NUCLEOTIDE SEQUENCE [LARGE SCALE GENOMIC DNA]</scope>
    <source>
        <strain evidence="2">MRouAeg1</strain>
        <tissue evidence="2">Muscle</tissue>
    </source>
</reference>
<name>A0A7J8DXT4_ROUAE</name>
<organism evidence="2 3">
    <name type="scientific">Rousettus aegyptiacus</name>
    <name type="common">Egyptian fruit bat</name>
    <name type="synonym">Pteropus aegyptiacus</name>
    <dbReference type="NCBI Taxonomy" id="9407"/>
    <lineage>
        <taxon>Eukaryota</taxon>
        <taxon>Metazoa</taxon>
        <taxon>Chordata</taxon>
        <taxon>Craniata</taxon>
        <taxon>Vertebrata</taxon>
        <taxon>Euteleostomi</taxon>
        <taxon>Mammalia</taxon>
        <taxon>Eutheria</taxon>
        <taxon>Laurasiatheria</taxon>
        <taxon>Chiroptera</taxon>
        <taxon>Yinpterochiroptera</taxon>
        <taxon>Pteropodoidea</taxon>
        <taxon>Pteropodidae</taxon>
        <taxon>Rousettinae</taxon>
        <taxon>Rousettus</taxon>
    </lineage>
</organism>
<feature type="transmembrane region" description="Helical" evidence="1">
    <location>
        <begin position="57"/>
        <end position="77"/>
    </location>
</feature>
<keyword evidence="1" id="KW-1133">Transmembrane helix</keyword>
<evidence type="ECO:0000313" key="3">
    <source>
        <dbReference type="Proteomes" id="UP000593571"/>
    </source>
</evidence>
<dbReference type="EMBL" id="JACASE010000011">
    <property type="protein sequence ID" value="KAF6427866.1"/>
    <property type="molecule type" value="Genomic_DNA"/>
</dbReference>
<comment type="caution">
    <text evidence="2">The sequence shown here is derived from an EMBL/GenBank/DDBJ whole genome shotgun (WGS) entry which is preliminary data.</text>
</comment>
<protein>
    <submittedName>
        <fullName evidence="2">Uncharacterized protein</fullName>
    </submittedName>
</protein>